<feature type="region of interest" description="Disordered" evidence="5">
    <location>
        <begin position="346"/>
        <end position="377"/>
    </location>
</feature>
<name>E6PMI1_9ZZZZ</name>
<proteinExistence type="predicted"/>
<dbReference type="AlphaFoldDB" id="E6PMI1"/>
<reference evidence="7" key="1">
    <citation type="submission" date="2009-10" db="EMBL/GenBank/DDBJ databases">
        <title>Diversity of trophic interactions inside an arsenic-rich microbial ecosystem.</title>
        <authorList>
            <person name="Bertin P.N."/>
            <person name="Heinrich-Salmeron A."/>
            <person name="Pelletier E."/>
            <person name="Goulhen-Chollet F."/>
            <person name="Arsene-Ploetze F."/>
            <person name="Gallien S."/>
            <person name="Calteau A."/>
            <person name="Vallenet D."/>
            <person name="Casiot C."/>
            <person name="Chane-Woon-Ming B."/>
            <person name="Giloteaux L."/>
            <person name="Barakat M."/>
            <person name="Bonnefoy V."/>
            <person name="Bruneel O."/>
            <person name="Chandler M."/>
            <person name="Cleiss J."/>
            <person name="Duran R."/>
            <person name="Elbaz-Poulichet F."/>
            <person name="Fonknechten N."/>
            <person name="Lauga B."/>
            <person name="Mornico D."/>
            <person name="Ortet P."/>
            <person name="Schaeffer C."/>
            <person name="Siguier P."/>
            <person name="Alexander Thil Smith A."/>
            <person name="Van Dorsselaer A."/>
            <person name="Weissenbach J."/>
            <person name="Medigue C."/>
            <person name="Le Paslier D."/>
        </authorList>
    </citation>
    <scope>NUCLEOTIDE SEQUENCE</scope>
</reference>
<dbReference type="PROSITE" id="PS51379">
    <property type="entry name" value="4FE4S_FER_2"/>
    <property type="match status" value="4"/>
</dbReference>
<dbReference type="InterPro" id="IPR017896">
    <property type="entry name" value="4Fe4S_Fe-S-bd"/>
</dbReference>
<evidence type="ECO:0000259" key="6">
    <source>
        <dbReference type="PROSITE" id="PS51379"/>
    </source>
</evidence>
<comment type="caution">
    <text evidence="7">The sequence shown here is derived from an EMBL/GenBank/DDBJ whole genome shotgun (WGS) entry which is preliminary data.</text>
</comment>
<dbReference type="PROSITE" id="PS00198">
    <property type="entry name" value="4FE4S_FER_1"/>
    <property type="match status" value="4"/>
</dbReference>
<feature type="domain" description="4Fe-4S ferredoxin-type" evidence="6">
    <location>
        <begin position="639"/>
        <end position="668"/>
    </location>
</feature>
<keyword evidence="2" id="KW-0479">Metal-binding</keyword>
<organism evidence="7">
    <name type="scientific">mine drainage metagenome</name>
    <dbReference type="NCBI Taxonomy" id="410659"/>
    <lineage>
        <taxon>unclassified sequences</taxon>
        <taxon>metagenomes</taxon>
        <taxon>ecological metagenomes</taxon>
    </lineage>
</organism>
<keyword evidence="3" id="KW-0408">Iron</keyword>
<dbReference type="GO" id="GO:0051539">
    <property type="term" value="F:4 iron, 4 sulfur cluster binding"/>
    <property type="evidence" value="ECO:0007669"/>
    <property type="project" value="UniProtKB-KW"/>
</dbReference>
<feature type="domain" description="4Fe-4S ferredoxin-type" evidence="6">
    <location>
        <begin position="196"/>
        <end position="225"/>
    </location>
</feature>
<dbReference type="GO" id="GO:0046872">
    <property type="term" value="F:metal ion binding"/>
    <property type="evidence" value="ECO:0007669"/>
    <property type="project" value="UniProtKB-KW"/>
</dbReference>
<dbReference type="Pfam" id="PF12838">
    <property type="entry name" value="Fer4_7"/>
    <property type="match status" value="1"/>
</dbReference>
<evidence type="ECO:0000256" key="2">
    <source>
        <dbReference type="ARBA" id="ARBA00022723"/>
    </source>
</evidence>
<dbReference type="EMBL" id="CABM01000020">
    <property type="protein sequence ID" value="CBH96133.1"/>
    <property type="molecule type" value="Genomic_DNA"/>
</dbReference>
<dbReference type="Gene3D" id="3.30.70.20">
    <property type="match status" value="3"/>
</dbReference>
<accession>E6PMI1</accession>
<feature type="domain" description="4Fe-4S ferredoxin-type" evidence="6">
    <location>
        <begin position="608"/>
        <end position="637"/>
    </location>
</feature>
<evidence type="ECO:0000256" key="5">
    <source>
        <dbReference type="SAM" id="MobiDB-lite"/>
    </source>
</evidence>
<evidence type="ECO:0000256" key="3">
    <source>
        <dbReference type="ARBA" id="ARBA00023004"/>
    </source>
</evidence>
<dbReference type="InterPro" id="IPR017900">
    <property type="entry name" value="4Fe4S_Fe_S_CS"/>
</dbReference>
<dbReference type="PANTHER" id="PTHR43687:SF4">
    <property type="entry name" value="BLR5484 PROTEIN"/>
    <property type="match status" value="1"/>
</dbReference>
<sequence>MKTLVCDCNHSMPLDFAELSAALGEKLTPHSQLCRREMAQFQRAAQDDAPLLVACTQESRLFAEVAGQTEGVPPSDVRPIRFVNIRETAGWSRQAAAAGPKMAALLAAAALPEPEPVPTATYTSQGRCLVLGDVASLQLARGLLADSLTLTLLDTGAAAGKTSAAALPLQRDQLVHAGRVIAVRGWLGAFEVSWESANPIDLDLCTRCNACLRACPEDAIGLDYQIDLSRCTSQRGCVRACGGIGAIDFDRAPQRHVETFDLVLDLQPVPAIRLHQPPQGYYAPGADPLALVRAVAELRERQGKFEKPRFFQYDAKLCAHSRNSLLGCNACVEVCSAQAISSRARLRADQPQPPAPSVEPVQGLEPSSANGQRSPDAKPFLNQIEVEPHLCVGCGACTTVCPSGALTYAWPRATDLGARLRALLGTAQRAGLKRPALLLHSQAQGAQLLGELGRLAASRCELQGLPAHVMPVALWHIASVGLELWLAAAAWGAAEILVLSTGDEAPAYLDALRAQLALGQTLLHGMGYTGTRLALVQTADATELDALLATPRPAGAVPTAAAGFAALAQKRATLDLALDHLLRHAPLQTVAQGEAAIALPHGAGAPLGAIHVDPARCTLCLSCVGACPAGALLDNPQTPQLRFVEKNCVQCGLCVKTCPEDAIRLEPRLQWGPQRSEPRTLHQAQPWRCVRCGKPFGTVRAIEQMLVKLAGHPVFAGAAAERLKMCGDCRVIDMHSGAGTAPSSVPTSHNPR</sequence>
<feature type="domain" description="4Fe-4S ferredoxin-type" evidence="6">
    <location>
        <begin position="382"/>
        <end position="411"/>
    </location>
</feature>
<protein>
    <submittedName>
        <fullName evidence="7">Putative ferredoxin</fullName>
    </submittedName>
</protein>
<dbReference type="Pfam" id="PF13187">
    <property type="entry name" value="Fer4_9"/>
    <property type="match status" value="1"/>
</dbReference>
<gene>
    <name evidence="7" type="ORF">CARN2_1123</name>
</gene>
<dbReference type="PANTHER" id="PTHR43687">
    <property type="entry name" value="ADENYLYLSULFATE REDUCTASE, BETA SUBUNIT"/>
    <property type="match status" value="1"/>
</dbReference>
<evidence type="ECO:0000256" key="4">
    <source>
        <dbReference type="ARBA" id="ARBA00023014"/>
    </source>
</evidence>
<keyword evidence="1" id="KW-0004">4Fe-4S</keyword>
<keyword evidence="4" id="KW-0411">Iron-sulfur</keyword>
<evidence type="ECO:0000256" key="1">
    <source>
        <dbReference type="ARBA" id="ARBA00022485"/>
    </source>
</evidence>
<evidence type="ECO:0000313" key="7">
    <source>
        <dbReference type="EMBL" id="CBH96133.1"/>
    </source>
</evidence>
<dbReference type="InterPro" id="IPR050572">
    <property type="entry name" value="Fe-S_Ferredoxin"/>
</dbReference>
<dbReference type="Pfam" id="PF00037">
    <property type="entry name" value="Fer4"/>
    <property type="match status" value="1"/>
</dbReference>
<dbReference type="SUPFAM" id="SSF54862">
    <property type="entry name" value="4Fe-4S ferredoxins"/>
    <property type="match status" value="1"/>
</dbReference>